<feature type="compositionally biased region" description="Pro residues" evidence="1">
    <location>
        <begin position="269"/>
        <end position="281"/>
    </location>
</feature>
<evidence type="ECO:0000256" key="1">
    <source>
        <dbReference type="SAM" id="MobiDB-lite"/>
    </source>
</evidence>
<evidence type="ECO:0000313" key="3">
    <source>
        <dbReference type="Proteomes" id="UP001147695"/>
    </source>
</evidence>
<accession>A0A9W9UKR0</accession>
<dbReference type="AlphaFoldDB" id="A0A9W9UKR0"/>
<dbReference type="PANTHER" id="PTHR37538:SF1">
    <property type="entry name" value="BTB DOMAIN-CONTAINING PROTEIN"/>
    <property type="match status" value="1"/>
</dbReference>
<reference evidence="2" key="2">
    <citation type="journal article" date="2023" name="IMA Fungus">
        <title>Comparative genomic study of the Penicillium genus elucidates a diverse pangenome and 15 lateral gene transfer events.</title>
        <authorList>
            <person name="Petersen C."/>
            <person name="Sorensen T."/>
            <person name="Nielsen M.R."/>
            <person name="Sondergaard T.E."/>
            <person name="Sorensen J.L."/>
            <person name="Fitzpatrick D.A."/>
            <person name="Frisvad J.C."/>
            <person name="Nielsen K.L."/>
        </authorList>
    </citation>
    <scope>NUCLEOTIDE SEQUENCE</scope>
    <source>
        <strain evidence="2">IBT 35673</strain>
    </source>
</reference>
<evidence type="ECO:0000313" key="2">
    <source>
        <dbReference type="EMBL" id="KAJ5346237.1"/>
    </source>
</evidence>
<feature type="region of interest" description="Disordered" evidence="1">
    <location>
        <begin position="258"/>
        <end position="306"/>
    </location>
</feature>
<sequence>MTQSLSSQILAGSESPNSAQNFPKIEYNQPLSSPYEHPVITICIGEKEYGILGSHIRQYPLLGPSSPQDTYVTLSDIHGDVGHTLVHFLYSGTYETINSPLGENISYIEREYQRSVLIYHASRKYQITDLEILARKYIEHFDEAISTFEILRSTGEIFSKLPKDEVWLPGYVRKTLQRSFVSANSRFNTDDLSGILKDYNSFSRAIMLSVIEILSSHIQCLEKGTRSQPHFTSGFSTHGGTTTENLVVVEEWSVTSEKFPAPGECSSPEDPPAPGDPPAPEEPSAEWHARPDETDSAAAGPADSKGSLAKILLPDVAEYHDWENLSPKNRRKRIMKLKKRNLPIPDENGVISISLT</sequence>
<gene>
    <name evidence="2" type="ORF">N7452_004241</name>
</gene>
<evidence type="ECO:0008006" key="4">
    <source>
        <dbReference type="Google" id="ProtNLM"/>
    </source>
</evidence>
<dbReference type="EMBL" id="JAPZBQ010000002">
    <property type="protein sequence ID" value="KAJ5346237.1"/>
    <property type="molecule type" value="Genomic_DNA"/>
</dbReference>
<dbReference type="PANTHER" id="PTHR37538">
    <property type="entry name" value="BTB DOMAIN-CONTAINING PROTEIN"/>
    <property type="match status" value="1"/>
</dbReference>
<reference evidence="2" key="1">
    <citation type="submission" date="2022-12" db="EMBL/GenBank/DDBJ databases">
        <authorList>
            <person name="Petersen C."/>
        </authorList>
    </citation>
    <scope>NUCLEOTIDE SEQUENCE</scope>
    <source>
        <strain evidence="2">IBT 35673</strain>
    </source>
</reference>
<feature type="compositionally biased region" description="Polar residues" evidence="1">
    <location>
        <begin position="1"/>
        <end position="21"/>
    </location>
</feature>
<comment type="caution">
    <text evidence="2">The sequence shown here is derived from an EMBL/GenBank/DDBJ whole genome shotgun (WGS) entry which is preliminary data.</text>
</comment>
<dbReference type="Proteomes" id="UP001147695">
    <property type="component" value="Unassembled WGS sequence"/>
</dbReference>
<protein>
    <recommendedName>
        <fullName evidence="4">BTB domain-containing protein</fullName>
    </recommendedName>
</protein>
<feature type="region of interest" description="Disordered" evidence="1">
    <location>
        <begin position="1"/>
        <end position="25"/>
    </location>
</feature>
<organism evidence="2 3">
    <name type="scientific">Penicillium brevicompactum</name>
    <dbReference type="NCBI Taxonomy" id="5074"/>
    <lineage>
        <taxon>Eukaryota</taxon>
        <taxon>Fungi</taxon>
        <taxon>Dikarya</taxon>
        <taxon>Ascomycota</taxon>
        <taxon>Pezizomycotina</taxon>
        <taxon>Eurotiomycetes</taxon>
        <taxon>Eurotiomycetidae</taxon>
        <taxon>Eurotiales</taxon>
        <taxon>Aspergillaceae</taxon>
        <taxon>Penicillium</taxon>
    </lineage>
</organism>
<name>A0A9W9UKR0_PENBR</name>
<proteinExistence type="predicted"/>